<sequence length="99" mass="10881">MGQGRFLSADAMRKILQRKADGFKTVIPQLQIAGDFSGTNVIQRFGIASLDFGRIALTEHVLNFDPQVVGHHLLKSRHAPADKVIIKKLPDPAWAQPAP</sequence>
<evidence type="ECO:0000313" key="2">
    <source>
        <dbReference type="Proteomes" id="UP000255093"/>
    </source>
</evidence>
<reference evidence="1 2" key="1">
    <citation type="submission" date="2018-06" db="EMBL/GenBank/DDBJ databases">
        <authorList>
            <consortium name="Pathogen Informatics"/>
            <person name="Doyle S."/>
        </authorList>
    </citation>
    <scope>NUCLEOTIDE SEQUENCE [LARGE SCALE GENOMIC DNA]</scope>
    <source>
        <strain evidence="1 2">NCTC8621</strain>
    </source>
</reference>
<gene>
    <name evidence="1" type="ORF">NCTC8621_05248</name>
</gene>
<protein>
    <submittedName>
        <fullName evidence="1">Uncharacterized protein</fullName>
    </submittedName>
</protein>
<proteinExistence type="predicted"/>
<organism evidence="1 2">
    <name type="scientific">Escherichia coli</name>
    <dbReference type="NCBI Taxonomy" id="562"/>
    <lineage>
        <taxon>Bacteria</taxon>
        <taxon>Pseudomonadati</taxon>
        <taxon>Pseudomonadota</taxon>
        <taxon>Gammaproteobacteria</taxon>
        <taxon>Enterobacterales</taxon>
        <taxon>Enterobacteriaceae</taxon>
        <taxon>Escherichia</taxon>
    </lineage>
</organism>
<evidence type="ECO:0000313" key="1">
    <source>
        <dbReference type="EMBL" id="STJ14706.1"/>
    </source>
</evidence>
<dbReference type="Proteomes" id="UP000255093">
    <property type="component" value="Unassembled WGS sequence"/>
</dbReference>
<dbReference type="EMBL" id="UGBW01000005">
    <property type="protein sequence ID" value="STJ14706.1"/>
    <property type="molecule type" value="Genomic_DNA"/>
</dbReference>
<name>A0A376VSH1_ECOLX</name>
<dbReference type="AlphaFoldDB" id="A0A376VSH1"/>
<accession>A0A376VSH1</accession>